<keyword evidence="2" id="KW-1133">Transmembrane helix</keyword>
<dbReference type="SMART" id="SM00238">
    <property type="entry name" value="BIR"/>
    <property type="match status" value="1"/>
</dbReference>
<comment type="caution">
    <text evidence="3">The sequence shown here is derived from an EMBL/GenBank/DDBJ whole genome shotgun (WGS) entry which is preliminary data.</text>
</comment>
<dbReference type="InterPro" id="IPR050784">
    <property type="entry name" value="IAP"/>
</dbReference>
<feature type="compositionally biased region" description="Polar residues" evidence="1">
    <location>
        <begin position="315"/>
        <end position="326"/>
    </location>
</feature>
<name>A0AAV2IFP0_LYMST</name>
<evidence type="ECO:0000256" key="2">
    <source>
        <dbReference type="SAM" id="Phobius"/>
    </source>
</evidence>
<keyword evidence="2" id="KW-0812">Transmembrane</keyword>
<dbReference type="Gene3D" id="1.10.1170.10">
    <property type="entry name" value="Inhibitor Of Apoptosis Protein (2mihbC-IAP-1), Chain A"/>
    <property type="match status" value="2"/>
</dbReference>
<gene>
    <name evidence="3" type="ORF">GSLYS_00018423001</name>
</gene>
<dbReference type="InterPro" id="IPR001370">
    <property type="entry name" value="BIR_rpt"/>
</dbReference>
<dbReference type="PANTHER" id="PTHR10044:SF139">
    <property type="entry name" value="DEATH-ASSOCIATED INHIBITOR OF APOPTOSIS 2"/>
    <property type="match status" value="1"/>
</dbReference>
<feature type="compositionally biased region" description="Polar residues" evidence="1">
    <location>
        <begin position="293"/>
        <end position="307"/>
    </location>
</feature>
<feature type="region of interest" description="Disordered" evidence="1">
    <location>
        <begin position="291"/>
        <end position="326"/>
    </location>
</feature>
<keyword evidence="4" id="KW-1185">Reference proteome</keyword>
<accession>A0AAV2IFP0</accession>
<dbReference type="PANTHER" id="PTHR10044">
    <property type="entry name" value="INHIBITOR OF APOPTOSIS"/>
    <property type="match status" value="1"/>
</dbReference>
<dbReference type="Pfam" id="PF00653">
    <property type="entry name" value="BIR"/>
    <property type="match status" value="2"/>
</dbReference>
<dbReference type="GO" id="GO:0005737">
    <property type="term" value="C:cytoplasm"/>
    <property type="evidence" value="ECO:0007669"/>
    <property type="project" value="TreeGrafter"/>
</dbReference>
<dbReference type="PROSITE" id="PS50143">
    <property type="entry name" value="BIR_REPEAT_2"/>
    <property type="match status" value="2"/>
</dbReference>
<evidence type="ECO:0000313" key="4">
    <source>
        <dbReference type="Proteomes" id="UP001497497"/>
    </source>
</evidence>
<protein>
    <submittedName>
        <fullName evidence="3">Uncharacterized protein</fullName>
    </submittedName>
</protein>
<feature type="transmembrane region" description="Helical" evidence="2">
    <location>
        <begin position="52"/>
        <end position="79"/>
    </location>
</feature>
<sequence length="414" mass="46390">MECIAFDLLKTLVVVLTLYHILRHEVTISYLGIGILQLIMVNSPLLNALASALIFLLITLKFISMVFCTPFALLCGGFVKIIQKFGKIKALGNESLHPTPHKIGKETSTTGDVFDADIKWILGDHCFKNIVPRCLRECIVFPVLRNICPQMRECVLVRLATFVQVRPEEFRLNTPYLSELAAAGFFYDKTSSSVRCCRCTGQFKMKKVPEKREEWHVPWCHFYQPAQVETIMPSPDLGVSRTTFIQETSNISEDSDLREPDQINSAPRTADLSQAHVAGSNQLIQRHGLGGRVQSNRPVPSVQSNNLGPPVQPASRGQPQQQTVTSNNPKKVYKTFEAREESIGDKEWAVGPNTPHALAMNGLYYGGVSDRLCCFSCKFLITGWYEPGRLVDVKREHAKYSPLCGSVRHRPSPE</sequence>
<dbReference type="GO" id="GO:0005634">
    <property type="term" value="C:nucleus"/>
    <property type="evidence" value="ECO:0007669"/>
    <property type="project" value="TreeGrafter"/>
</dbReference>
<proteinExistence type="predicted"/>
<dbReference type="Proteomes" id="UP001497497">
    <property type="component" value="Unassembled WGS sequence"/>
</dbReference>
<reference evidence="3 4" key="1">
    <citation type="submission" date="2024-04" db="EMBL/GenBank/DDBJ databases">
        <authorList>
            <consortium name="Genoscope - CEA"/>
            <person name="William W."/>
        </authorList>
    </citation>
    <scope>NUCLEOTIDE SEQUENCE [LARGE SCALE GENOMIC DNA]</scope>
</reference>
<dbReference type="SUPFAM" id="SSF57924">
    <property type="entry name" value="Inhibitor of apoptosis (IAP) repeat"/>
    <property type="match status" value="2"/>
</dbReference>
<keyword evidence="2" id="KW-0472">Membrane</keyword>
<feature type="transmembrane region" description="Helical" evidence="2">
    <location>
        <begin position="28"/>
        <end position="46"/>
    </location>
</feature>
<evidence type="ECO:0000313" key="3">
    <source>
        <dbReference type="EMBL" id="CAL1544940.1"/>
    </source>
</evidence>
<dbReference type="AlphaFoldDB" id="A0AAV2IFP0"/>
<organism evidence="3 4">
    <name type="scientific">Lymnaea stagnalis</name>
    <name type="common">Great pond snail</name>
    <name type="synonym">Helix stagnalis</name>
    <dbReference type="NCBI Taxonomy" id="6523"/>
    <lineage>
        <taxon>Eukaryota</taxon>
        <taxon>Metazoa</taxon>
        <taxon>Spiralia</taxon>
        <taxon>Lophotrochozoa</taxon>
        <taxon>Mollusca</taxon>
        <taxon>Gastropoda</taxon>
        <taxon>Heterobranchia</taxon>
        <taxon>Euthyneura</taxon>
        <taxon>Panpulmonata</taxon>
        <taxon>Hygrophila</taxon>
        <taxon>Lymnaeoidea</taxon>
        <taxon>Lymnaeidae</taxon>
        <taxon>Lymnaea</taxon>
    </lineage>
</organism>
<evidence type="ECO:0000256" key="1">
    <source>
        <dbReference type="SAM" id="MobiDB-lite"/>
    </source>
</evidence>
<dbReference type="EMBL" id="CAXITT010000661">
    <property type="protein sequence ID" value="CAL1544940.1"/>
    <property type="molecule type" value="Genomic_DNA"/>
</dbReference>